<dbReference type="Gene3D" id="3.30.40.10">
    <property type="entry name" value="Zinc/RING finger domain, C3HC4 (zinc finger)"/>
    <property type="match status" value="1"/>
</dbReference>
<evidence type="ECO:0000259" key="11">
    <source>
        <dbReference type="PROSITE" id="PS50089"/>
    </source>
</evidence>
<reference evidence="13" key="1">
    <citation type="submission" date="2022-01" db="EMBL/GenBank/DDBJ databases">
        <authorList>
            <person name="King R."/>
        </authorList>
    </citation>
    <scope>NUCLEOTIDE SEQUENCE</scope>
</reference>
<feature type="domain" description="RING-type" evidence="11">
    <location>
        <begin position="579"/>
        <end position="617"/>
    </location>
</feature>
<keyword evidence="4" id="KW-0479">Metal-binding</keyword>
<dbReference type="Pfam" id="PF13920">
    <property type="entry name" value="zf-C3HC4_3"/>
    <property type="match status" value="1"/>
</dbReference>
<keyword evidence="6" id="KW-0833">Ubl conjugation pathway</keyword>
<dbReference type="GO" id="GO:0008270">
    <property type="term" value="F:zinc ion binding"/>
    <property type="evidence" value="ECO:0007669"/>
    <property type="project" value="UniProtKB-KW"/>
</dbReference>
<dbReference type="InterPro" id="IPR017907">
    <property type="entry name" value="Znf_RING_CS"/>
</dbReference>
<dbReference type="GO" id="GO:0006511">
    <property type="term" value="P:ubiquitin-dependent protein catabolic process"/>
    <property type="evidence" value="ECO:0007669"/>
    <property type="project" value="TreeGrafter"/>
</dbReference>
<dbReference type="SUPFAM" id="SSF49879">
    <property type="entry name" value="SMAD/FHA domain"/>
    <property type="match status" value="1"/>
</dbReference>
<feature type="compositionally biased region" description="Basic and acidic residues" evidence="9">
    <location>
        <begin position="545"/>
        <end position="557"/>
    </location>
</feature>
<dbReference type="PROSITE" id="PS00518">
    <property type="entry name" value="ZF_RING_1"/>
    <property type="match status" value="1"/>
</dbReference>
<dbReference type="InterPro" id="IPR036875">
    <property type="entry name" value="Znf_CCHC_sf"/>
</dbReference>
<comment type="similarity">
    <text evidence="1">Belongs to the CHFR family.</text>
</comment>
<gene>
    <name evidence="13" type="ORF">CEUTPL_LOCUS11240</name>
</gene>
<feature type="region of interest" description="Disordered" evidence="9">
    <location>
        <begin position="219"/>
        <end position="315"/>
    </location>
</feature>
<evidence type="ECO:0000256" key="6">
    <source>
        <dbReference type="ARBA" id="ARBA00022786"/>
    </source>
</evidence>
<name>A0A9N9MXP5_9CUCU</name>
<feature type="compositionally biased region" description="Polar residues" evidence="9">
    <location>
        <begin position="516"/>
        <end position="526"/>
    </location>
</feature>
<dbReference type="GO" id="GO:0070936">
    <property type="term" value="P:protein K48-linked ubiquitination"/>
    <property type="evidence" value="ECO:0007669"/>
    <property type="project" value="TreeGrafter"/>
</dbReference>
<dbReference type="Pfam" id="PF00498">
    <property type="entry name" value="FHA"/>
    <property type="match status" value="1"/>
</dbReference>
<evidence type="ECO:0000256" key="4">
    <source>
        <dbReference type="ARBA" id="ARBA00022723"/>
    </source>
</evidence>
<feature type="compositionally biased region" description="Low complexity" evidence="9">
    <location>
        <begin position="666"/>
        <end position="676"/>
    </location>
</feature>
<dbReference type="GO" id="GO:0061630">
    <property type="term" value="F:ubiquitin protein ligase activity"/>
    <property type="evidence" value="ECO:0007669"/>
    <property type="project" value="TreeGrafter"/>
</dbReference>
<proteinExistence type="inferred from homology"/>
<keyword evidence="7" id="KW-0862">Zinc</keyword>
<dbReference type="GO" id="GO:0000151">
    <property type="term" value="C:ubiquitin ligase complex"/>
    <property type="evidence" value="ECO:0007669"/>
    <property type="project" value="TreeGrafter"/>
</dbReference>
<evidence type="ECO:0000256" key="1">
    <source>
        <dbReference type="ARBA" id="ARBA00005797"/>
    </source>
</evidence>
<feature type="domain" description="CCHC-type" evidence="12">
    <location>
        <begin position="740"/>
        <end position="755"/>
    </location>
</feature>
<dbReference type="InterPro" id="IPR008984">
    <property type="entry name" value="SMAD_FHA_dom_sf"/>
</dbReference>
<dbReference type="GO" id="GO:0042393">
    <property type="term" value="F:histone binding"/>
    <property type="evidence" value="ECO:0007669"/>
    <property type="project" value="TreeGrafter"/>
</dbReference>
<evidence type="ECO:0000256" key="2">
    <source>
        <dbReference type="ARBA" id="ARBA00017908"/>
    </source>
</evidence>
<evidence type="ECO:0000259" key="10">
    <source>
        <dbReference type="PROSITE" id="PS50006"/>
    </source>
</evidence>
<feature type="region of interest" description="Disordered" evidence="9">
    <location>
        <begin position="516"/>
        <end position="561"/>
    </location>
</feature>
<dbReference type="AlphaFoldDB" id="A0A9N9MXP5"/>
<dbReference type="CDD" id="cd00060">
    <property type="entry name" value="FHA"/>
    <property type="match status" value="1"/>
</dbReference>
<dbReference type="GO" id="GO:0005634">
    <property type="term" value="C:nucleus"/>
    <property type="evidence" value="ECO:0007669"/>
    <property type="project" value="TreeGrafter"/>
</dbReference>
<dbReference type="InterPro" id="IPR001841">
    <property type="entry name" value="Znf_RING"/>
</dbReference>
<evidence type="ECO:0000259" key="12">
    <source>
        <dbReference type="PROSITE" id="PS50158"/>
    </source>
</evidence>
<dbReference type="PANTHER" id="PTHR15067:SF4">
    <property type="entry name" value="E3 UBIQUITIN-PROTEIN LIGASE RNF8"/>
    <property type="match status" value="1"/>
</dbReference>
<dbReference type="GO" id="GO:0035861">
    <property type="term" value="C:site of double-strand break"/>
    <property type="evidence" value="ECO:0007669"/>
    <property type="project" value="TreeGrafter"/>
</dbReference>
<feature type="region of interest" description="Disordered" evidence="9">
    <location>
        <begin position="666"/>
        <end position="720"/>
    </location>
</feature>
<dbReference type="GO" id="GO:0006302">
    <property type="term" value="P:double-strand break repair"/>
    <property type="evidence" value="ECO:0007669"/>
    <property type="project" value="TreeGrafter"/>
</dbReference>
<evidence type="ECO:0000256" key="9">
    <source>
        <dbReference type="SAM" id="MobiDB-lite"/>
    </source>
</evidence>
<feature type="compositionally biased region" description="Low complexity" evidence="9">
    <location>
        <begin position="267"/>
        <end position="290"/>
    </location>
</feature>
<dbReference type="InterPro" id="IPR001878">
    <property type="entry name" value="Znf_CCHC"/>
</dbReference>
<dbReference type="Proteomes" id="UP001152799">
    <property type="component" value="Chromosome 6"/>
</dbReference>
<dbReference type="GO" id="GO:0005829">
    <property type="term" value="C:cytosol"/>
    <property type="evidence" value="ECO:0007669"/>
    <property type="project" value="TreeGrafter"/>
</dbReference>
<accession>A0A9N9MXP5</accession>
<evidence type="ECO:0000313" key="14">
    <source>
        <dbReference type="Proteomes" id="UP001152799"/>
    </source>
</evidence>
<dbReference type="SUPFAM" id="SSF57756">
    <property type="entry name" value="Retrovirus zinc finger-like domains"/>
    <property type="match status" value="1"/>
</dbReference>
<keyword evidence="3" id="KW-0808">Transferase</keyword>
<dbReference type="SMART" id="SM00343">
    <property type="entry name" value="ZnF_C2HC"/>
    <property type="match status" value="1"/>
</dbReference>
<feature type="region of interest" description="Disordered" evidence="9">
    <location>
        <begin position="181"/>
        <end position="205"/>
    </location>
</feature>
<evidence type="ECO:0000256" key="3">
    <source>
        <dbReference type="ARBA" id="ARBA00022679"/>
    </source>
</evidence>
<feature type="compositionally biased region" description="Polar residues" evidence="9">
    <location>
        <begin position="480"/>
        <end position="500"/>
    </location>
</feature>
<evidence type="ECO:0000313" key="13">
    <source>
        <dbReference type="EMBL" id="CAG9770796.1"/>
    </source>
</evidence>
<dbReference type="SMART" id="SM00240">
    <property type="entry name" value="FHA"/>
    <property type="match status" value="1"/>
</dbReference>
<dbReference type="PROSITE" id="PS50158">
    <property type="entry name" value="ZF_CCHC"/>
    <property type="match status" value="1"/>
</dbReference>
<feature type="region of interest" description="Disordered" evidence="9">
    <location>
        <begin position="110"/>
        <end position="129"/>
    </location>
</feature>
<feature type="compositionally biased region" description="Polar residues" evidence="9">
    <location>
        <begin position="295"/>
        <end position="315"/>
    </location>
</feature>
<dbReference type="PROSITE" id="PS50006">
    <property type="entry name" value="FHA_DOMAIN"/>
    <property type="match status" value="1"/>
</dbReference>
<dbReference type="GO" id="GO:0003676">
    <property type="term" value="F:nucleic acid binding"/>
    <property type="evidence" value="ECO:0007669"/>
    <property type="project" value="InterPro"/>
</dbReference>
<dbReference type="SUPFAM" id="SSF57850">
    <property type="entry name" value="RING/U-box"/>
    <property type="match status" value="1"/>
</dbReference>
<dbReference type="Gene3D" id="2.60.200.20">
    <property type="match status" value="1"/>
</dbReference>
<dbReference type="PANTHER" id="PTHR15067">
    <property type="entry name" value="E3 UBIQUITIN-PROTEIN LIGASE RNF8"/>
    <property type="match status" value="1"/>
</dbReference>
<evidence type="ECO:0000256" key="8">
    <source>
        <dbReference type="PROSITE-ProRule" id="PRU00047"/>
    </source>
</evidence>
<dbReference type="InterPro" id="IPR000253">
    <property type="entry name" value="FHA_dom"/>
</dbReference>
<keyword evidence="14" id="KW-1185">Reference proteome</keyword>
<organism evidence="13 14">
    <name type="scientific">Ceutorhynchus assimilis</name>
    <name type="common">cabbage seed weevil</name>
    <dbReference type="NCBI Taxonomy" id="467358"/>
    <lineage>
        <taxon>Eukaryota</taxon>
        <taxon>Metazoa</taxon>
        <taxon>Ecdysozoa</taxon>
        <taxon>Arthropoda</taxon>
        <taxon>Hexapoda</taxon>
        <taxon>Insecta</taxon>
        <taxon>Pterygota</taxon>
        <taxon>Neoptera</taxon>
        <taxon>Endopterygota</taxon>
        <taxon>Coleoptera</taxon>
        <taxon>Polyphaga</taxon>
        <taxon>Cucujiformia</taxon>
        <taxon>Curculionidae</taxon>
        <taxon>Ceutorhynchinae</taxon>
        <taxon>Ceutorhynchus</taxon>
    </lineage>
</organism>
<feature type="compositionally biased region" description="Polar residues" evidence="9">
    <location>
        <begin position="246"/>
        <end position="256"/>
    </location>
</feature>
<feature type="region of interest" description="Disordered" evidence="9">
    <location>
        <begin position="150"/>
        <end position="169"/>
    </location>
</feature>
<feature type="compositionally biased region" description="Polar residues" evidence="9">
    <location>
        <begin position="116"/>
        <end position="126"/>
    </location>
</feature>
<dbReference type="InterPro" id="IPR013083">
    <property type="entry name" value="Znf_RING/FYVE/PHD"/>
</dbReference>
<feature type="domain" description="FHA" evidence="10">
    <location>
        <begin position="21"/>
        <end position="69"/>
    </location>
</feature>
<dbReference type="PROSITE" id="PS50089">
    <property type="entry name" value="ZF_RING_2"/>
    <property type="match status" value="1"/>
</dbReference>
<keyword evidence="5 8" id="KW-0863">Zinc-finger</keyword>
<protein>
    <recommendedName>
        <fullName evidence="2">E3 ubiquitin-protein ligase CHFR</fullName>
    </recommendedName>
</protein>
<evidence type="ECO:0000256" key="7">
    <source>
        <dbReference type="ARBA" id="ARBA00022833"/>
    </source>
</evidence>
<dbReference type="SMART" id="SM00184">
    <property type="entry name" value="RING"/>
    <property type="match status" value="1"/>
</dbReference>
<feature type="region of interest" description="Disordered" evidence="9">
    <location>
        <begin position="480"/>
        <end position="501"/>
    </location>
</feature>
<dbReference type="CDD" id="cd16535">
    <property type="entry name" value="RING-HC_RNF8"/>
    <property type="match status" value="1"/>
</dbReference>
<evidence type="ECO:0000256" key="5">
    <source>
        <dbReference type="ARBA" id="ARBA00022771"/>
    </source>
</evidence>
<dbReference type="OrthoDB" id="5330228at2759"/>
<dbReference type="EMBL" id="OU892282">
    <property type="protein sequence ID" value="CAG9770796.1"/>
    <property type="molecule type" value="Genomic_DNA"/>
</dbReference>
<sequence length="757" mass="84159">MSKHQLLCNYLIICTSANYRFTIGRGLAADFVIESRVVSRTHCILEKLEDNWTLTDSSTNGTLVNEELYKGALTAQLKHKDEICLGLAECTYKFLLRDESVPNSQIERLRMEENSSPRPNSWSSFDENGISDDVLNNLADDLLSQKDNEDKIEDENQPSTSSNAENIPVINEAQINLPTSSNESVQNLNNNNPIEENNELENSTSSVETIIDLDHDYANGAQLPVPNSPNTIDITGDEPGEVTRAPSFSTNTTSVLKNPMSIDITDDNNTYNSDGGNSSTTSSTSTITYSLPEDLQTNENAGSSNRLPISGSSSNRPELWVDLRKADAACSEQSDGFYLPYEMARYNDDSKRIKLQCVTSSNMPTHTSSASTITHSLPENLQTNENAGPSNILPVFDSTSNRPEISAASSEQSDGFYFINGKICLKKDLPYELAKYYDDCKRIKLQSPTSSNMPTMCSLSRTFKQPTVFCIKTNNIGNVQAGSSVRTPGSQQENPSSNFPNPIKIIRIERNVIQNTATTTNLPQNTETKEKSPPKISQDAQRPGTSKDSEKCDELEPPKQLNQGLDQNAYEEMENELMCVICSNLFIKAVTLGCSHSFCQYCIESWKKNKTDCPICRTKMVSTTRTLVLDNIIEKMMDNASEEDKKLRKEVIDERQKIADAEIAAKNQQQAANARGGRNGRGSRNVRRRNHRPPAGPVLQPMTSPSSSDSSGNITEDSEDLEEYYNDNWYDRPYYGGYGRCYVCGESGHWANGCPYR</sequence>